<sequence length="296" mass="33174">MRQLTQAAISFLPSLSGTLSSLLPPLWDGLTPHQPHQAIGHLYSPTDFSIFSSTPNAPPLPAHIPILASRSPYFRSLLLSGLSESRTCSAHFSEPYIIIYTVLYFIYTDTLPSFLLQRGWDTQGDIIAATPWANKIDTIAAGALLAAGAFILPGLSAQLRSVLRRTDSGSRIAPWVFRAAYLTSSESRQRVQSRKQAADSRLMESDPGERWLEEMIRTAETSSSEAEEDPTPFLGEVVEWCYQERSAVERRFKEVMQCQEELDGESGEVEIEEFVWAEFQRLMDDKEASMRSQVHV</sequence>
<feature type="domain" description="BTB" evidence="1">
    <location>
        <begin position="46"/>
        <end position="111"/>
    </location>
</feature>
<gene>
    <name evidence="2" type="ORF">BOTBODRAFT_54993</name>
</gene>
<dbReference type="InParanoid" id="A0A067MTD8"/>
<dbReference type="OrthoDB" id="3268255at2759"/>
<dbReference type="Gene3D" id="3.30.710.10">
    <property type="entry name" value="Potassium Channel Kv1.1, Chain A"/>
    <property type="match status" value="1"/>
</dbReference>
<dbReference type="InterPro" id="IPR000210">
    <property type="entry name" value="BTB/POZ_dom"/>
</dbReference>
<dbReference type="AlphaFoldDB" id="A0A067MTD8"/>
<dbReference type="HOGENOM" id="CLU_940058_0_0_1"/>
<evidence type="ECO:0000313" key="2">
    <source>
        <dbReference type="EMBL" id="KDQ15142.1"/>
    </source>
</evidence>
<dbReference type="Proteomes" id="UP000027195">
    <property type="component" value="Unassembled WGS sequence"/>
</dbReference>
<proteinExistence type="predicted"/>
<dbReference type="InterPro" id="IPR011333">
    <property type="entry name" value="SKP1/BTB/POZ_sf"/>
</dbReference>
<evidence type="ECO:0000313" key="3">
    <source>
        <dbReference type="Proteomes" id="UP000027195"/>
    </source>
</evidence>
<keyword evidence="3" id="KW-1185">Reference proteome</keyword>
<reference evidence="3" key="1">
    <citation type="journal article" date="2014" name="Proc. Natl. Acad. Sci. U.S.A.">
        <title>Extensive sampling of basidiomycete genomes demonstrates inadequacy of the white-rot/brown-rot paradigm for wood decay fungi.</title>
        <authorList>
            <person name="Riley R."/>
            <person name="Salamov A.A."/>
            <person name="Brown D.W."/>
            <person name="Nagy L.G."/>
            <person name="Floudas D."/>
            <person name="Held B.W."/>
            <person name="Levasseur A."/>
            <person name="Lombard V."/>
            <person name="Morin E."/>
            <person name="Otillar R."/>
            <person name="Lindquist E.A."/>
            <person name="Sun H."/>
            <person name="LaButti K.M."/>
            <person name="Schmutz J."/>
            <person name="Jabbour D."/>
            <person name="Luo H."/>
            <person name="Baker S.E."/>
            <person name="Pisabarro A.G."/>
            <person name="Walton J.D."/>
            <person name="Blanchette R.A."/>
            <person name="Henrissat B."/>
            <person name="Martin F."/>
            <person name="Cullen D."/>
            <person name="Hibbett D.S."/>
            <person name="Grigoriev I.V."/>
        </authorList>
    </citation>
    <scope>NUCLEOTIDE SEQUENCE [LARGE SCALE GENOMIC DNA]</scope>
    <source>
        <strain evidence="3">FD-172 SS1</strain>
    </source>
</reference>
<accession>A0A067MTD8</accession>
<dbReference type="PROSITE" id="PS50097">
    <property type="entry name" value="BTB"/>
    <property type="match status" value="1"/>
</dbReference>
<dbReference type="EMBL" id="KL198034">
    <property type="protein sequence ID" value="KDQ15142.1"/>
    <property type="molecule type" value="Genomic_DNA"/>
</dbReference>
<organism evidence="2 3">
    <name type="scientific">Botryobasidium botryosum (strain FD-172 SS1)</name>
    <dbReference type="NCBI Taxonomy" id="930990"/>
    <lineage>
        <taxon>Eukaryota</taxon>
        <taxon>Fungi</taxon>
        <taxon>Dikarya</taxon>
        <taxon>Basidiomycota</taxon>
        <taxon>Agaricomycotina</taxon>
        <taxon>Agaricomycetes</taxon>
        <taxon>Cantharellales</taxon>
        <taxon>Botryobasidiaceae</taxon>
        <taxon>Botryobasidium</taxon>
    </lineage>
</organism>
<protein>
    <recommendedName>
        <fullName evidence="1">BTB domain-containing protein</fullName>
    </recommendedName>
</protein>
<name>A0A067MTD8_BOTB1</name>
<evidence type="ECO:0000259" key="1">
    <source>
        <dbReference type="PROSITE" id="PS50097"/>
    </source>
</evidence>
<dbReference type="Pfam" id="PF00651">
    <property type="entry name" value="BTB"/>
    <property type="match status" value="1"/>
</dbReference>
<dbReference type="CDD" id="cd18186">
    <property type="entry name" value="BTB_POZ_ZBTB_KLHL-like"/>
    <property type="match status" value="1"/>
</dbReference>
<dbReference type="SUPFAM" id="SSF54695">
    <property type="entry name" value="POZ domain"/>
    <property type="match status" value="1"/>
</dbReference>